<dbReference type="Proteomes" id="UP000521872">
    <property type="component" value="Unassembled WGS sequence"/>
</dbReference>
<dbReference type="EMBL" id="JAACJL010000030">
    <property type="protein sequence ID" value="KAF4617362.1"/>
    <property type="molecule type" value="Genomic_DNA"/>
</dbReference>
<accession>A0A8H4QW17</accession>
<protein>
    <recommendedName>
        <fullName evidence="3">BTB domain-containing protein</fullName>
    </recommendedName>
</protein>
<organism evidence="1 2">
    <name type="scientific">Agrocybe pediades</name>
    <dbReference type="NCBI Taxonomy" id="84607"/>
    <lineage>
        <taxon>Eukaryota</taxon>
        <taxon>Fungi</taxon>
        <taxon>Dikarya</taxon>
        <taxon>Basidiomycota</taxon>
        <taxon>Agaricomycotina</taxon>
        <taxon>Agaricomycetes</taxon>
        <taxon>Agaricomycetidae</taxon>
        <taxon>Agaricales</taxon>
        <taxon>Agaricineae</taxon>
        <taxon>Strophariaceae</taxon>
        <taxon>Agrocybe</taxon>
    </lineage>
</organism>
<dbReference type="AlphaFoldDB" id="A0A8H4QW17"/>
<gene>
    <name evidence="1" type="ORF">D9613_006153</name>
</gene>
<name>A0A8H4QW17_9AGAR</name>
<sequence>MVHHLYVLNPTHKIRAIFNAIFKGSKRALRDVNNTPTFTIVPPHSVEDFPWRPKYNLADLVKTDFPPTPHDALRHDSKYYINEEESGFCIFRAENTLFKVHKCFLVRESSAFDDMLRLPTIPGNYEGMSDDAAIPLSDRVAEFRDLLWALYAVPTQLSQAIGTDSPSLERVLNVAHLANKYGMVAYETWGLERLLELTQVGVLKTAPPDLCARALNIAALCDYETLLEAIIRKLTPRLLWSDMDYQPILRVAQDRGLTKVLGVIYYKELINLEREWEEGKKESQHYHYTFPSGWADEKQRRFIAAHHSMVNLWKSIRAAPPCFADHGCEAHSECLATWTELWSRAASSSHTANHAKSDVLGRLKSMMIILKKSLTELHPINLECSLTALESITYLRDDITANLMEHFQDC</sequence>
<keyword evidence="2" id="KW-1185">Reference proteome</keyword>
<evidence type="ECO:0000313" key="1">
    <source>
        <dbReference type="EMBL" id="KAF4617362.1"/>
    </source>
</evidence>
<evidence type="ECO:0008006" key="3">
    <source>
        <dbReference type="Google" id="ProtNLM"/>
    </source>
</evidence>
<evidence type="ECO:0000313" key="2">
    <source>
        <dbReference type="Proteomes" id="UP000521872"/>
    </source>
</evidence>
<proteinExistence type="predicted"/>
<dbReference type="InterPro" id="IPR011333">
    <property type="entry name" value="SKP1/BTB/POZ_sf"/>
</dbReference>
<reference evidence="1 2" key="1">
    <citation type="submission" date="2019-12" db="EMBL/GenBank/DDBJ databases">
        <authorList>
            <person name="Floudas D."/>
            <person name="Bentzer J."/>
            <person name="Ahren D."/>
            <person name="Johansson T."/>
            <person name="Persson P."/>
            <person name="Tunlid A."/>
        </authorList>
    </citation>
    <scope>NUCLEOTIDE SEQUENCE [LARGE SCALE GENOMIC DNA]</scope>
    <source>
        <strain evidence="1 2">CBS 102.39</strain>
    </source>
</reference>
<comment type="caution">
    <text evidence="1">The sequence shown here is derived from an EMBL/GenBank/DDBJ whole genome shotgun (WGS) entry which is preliminary data.</text>
</comment>
<dbReference type="Gene3D" id="3.30.710.10">
    <property type="entry name" value="Potassium Channel Kv1.1, Chain A"/>
    <property type="match status" value="1"/>
</dbReference>